<name>K2N9X2_9HYPH</name>
<dbReference type="PATRIC" id="fig|1231190.3.peg.364"/>
<evidence type="ECO:0000256" key="3">
    <source>
        <dbReference type="ARBA" id="ARBA00022679"/>
    </source>
</evidence>
<evidence type="ECO:0000256" key="1">
    <source>
        <dbReference type="ARBA" id="ARBA00005189"/>
    </source>
</evidence>
<protein>
    <recommendedName>
        <fullName evidence="8">L-ornithine N(alpha)-acyltransferase</fullName>
        <ecNumber evidence="7">2.3.2.30</ecNumber>
    </recommendedName>
</protein>
<proteinExistence type="inferred from homology"/>
<comment type="caution">
    <text evidence="11">The sequence shown here is derived from an EMBL/GenBank/DDBJ whole genome shotgun (WGS) entry which is preliminary data.</text>
</comment>
<evidence type="ECO:0000256" key="2">
    <source>
        <dbReference type="ARBA" id="ARBA00022516"/>
    </source>
</evidence>
<evidence type="ECO:0000256" key="9">
    <source>
        <dbReference type="ARBA" id="ARBA00045724"/>
    </source>
</evidence>
<keyword evidence="4" id="KW-0443">Lipid metabolism</keyword>
<accession>K2N9X2</accession>
<dbReference type="GO" id="GO:0006629">
    <property type="term" value="P:lipid metabolic process"/>
    <property type="evidence" value="ECO:0007669"/>
    <property type="project" value="UniProtKB-KW"/>
</dbReference>
<dbReference type="SUPFAM" id="SSF55729">
    <property type="entry name" value="Acyl-CoA N-acyltransferases (Nat)"/>
    <property type="match status" value="1"/>
</dbReference>
<comment type="function">
    <text evidence="9">Catalyzes the first step in the biosynthesis of ornithine lipids, which are phosphorus-free membrane lipids. Catalyzes the 3-hydroxyacyl-acyl carrier protein-dependent acylation of ornithine to form lyso-ornithine lipid (LOL).</text>
</comment>
<evidence type="ECO:0000256" key="7">
    <source>
        <dbReference type="ARBA" id="ARBA00039058"/>
    </source>
</evidence>
<comment type="catalytic activity">
    <reaction evidence="10">
        <text>a (3R)-hydroxyacyl-[ACP] + L-ornithine = a lyso-ornithine lipid + holo-[ACP] + H(+)</text>
        <dbReference type="Rhea" id="RHEA:20633"/>
        <dbReference type="Rhea" id="RHEA-COMP:9685"/>
        <dbReference type="Rhea" id="RHEA-COMP:9945"/>
        <dbReference type="ChEBI" id="CHEBI:15378"/>
        <dbReference type="ChEBI" id="CHEBI:46911"/>
        <dbReference type="ChEBI" id="CHEBI:64479"/>
        <dbReference type="ChEBI" id="CHEBI:78827"/>
        <dbReference type="ChEBI" id="CHEBI:138482"/>
        <dbReference type="EC" id="2.3.2.30"/>
    </reaction>
    <physiologicalReaction direction="left-to-right" evidence="10">
        <dbReference type="Rhea" id="RHEA:20634"/>
    </physiologicalReaction>
</comment>
<dbReference type="STRING" id="721133.SAMN05216176_102347"/>
<keyword evidence="2" id="KW-0444">Lipid biosynthesis</keyword>
<evidence type="ECO:0000313" key="12">
    <source>
        <dbReference type="Proteomes" id="UP000007374"/>
    </source>
</evidence>
<comment type="pathway">
    <text evidence="1">Lipid metabolism.</text>
</comment>
<dbReference type="InterPro" id="IPR016181">
    <property type="entry name" value="Acyl_CoA_acyltransferase"/>
</dbReference>
<comment type="similarity">
    <text evidence="6">Belongs to the acetyltransferase family. OlsB subfamily.</text>
</comment>
<dbReference type="InterPro" id="IPR052351">
    <property type="entry name" value="Ornithine_N-alpha-AT"/>
</dbReference>
<evidence type="ECO:0000256" key="5">
    <source>
        <dbReference type="ARBA" id="ARBA00023315"/>
    </source>
</evidence>
<evidence type="ECO:0000256" key="6">
    <source>
        <dbReference type="ARBA" id="ARBA00038095"/>
    </source>
</evidence>
<dbReference type="GO" id="GO:0043810">
    <property type="term" value="F:ornithine-acyl [acyl carrier protein] N-acyltransferase activity"/>
    <property type="evidence" value="ECO:0007669"/>
    <property type="project" value="UniProtKB-EC"/>
</dbReference>
<dbReference type="Pfam" id="PF13444">
    <property type="entry name" value="Acetyltransf_5"/>
    <property type="match status" value="1"/>
</dbReference>
<dbReference type="AlphaFoldDB" id="K2N9X2"/>
<dbReference type="PANTHER" id="PTHR37323:SF1">
    <property type="entry name" value="L-ORNITHINE N(ALPHA)-ACYLTRANSFERASE"/>
    <property type="match status" value="1"/>
</dbReference>
<organism evidence="11 12">
    <name type="scientific">Nitratireductor indicus C115</name>
    <dbReference type="NCBI Taxonomy" id="1231190"/>
    <lineage>
        <taxon>Bacteria</taxon>
        <taxon>Pseudomonadati</taxon>
        <taxon>Pseudomonadota</taxon>
        <taxon>Alphaproteobacteria</taxon>
        <taxon>Hyphomicrobiales</taxon>
        <taxon>Phyllobacteriaceae</taxon>
        <taxon>Nitratireductor</taxon>
    </lineage>
</organism>
<keyword evidence="12" id="KW-1185">Reference proteome</keyword>
<sequence length="297" mass="32655">MQVMTLNTAFNEPAGQPPLAGDAGVLSELSEDGLLGRIGPLEVRLARDPAEIAAAQTIRFRVFFDEMGARPSAAVASQNRDTDGFDAVCDHLLVVDTSLEGDDVDRIVGTYRLLPPEGARKAGRFYSQDEFAIETLMARHTGRRFLELGRSCVLPAYRTKRTIELLWQGIWAYCRRLRIDVMMGCASFPGVVPAAHAEALSFLGHFCQAEADWHVRALDARFAPMDLMPKEAIQARSALAAMPPLVKGYLRLGARFGEGCVVDHDFATTDVFVVLPVEAISDRYINYYGADAQRFAA</sequence>
<dbReference type="PANTHER" id="PTHR37323">
    <property type="entry name" value="GCN5-RELATED N-ACETYLTRANSFERASE"/>
    <property type="match status" value="1"/>
</dbReference>
<evidence type="ECO:0000256" key="10">
    <source>
        <dbReference type="ARBA" id="ARBA00047785"/>
    </source>
</evidence>
<keyword evidence="5 11" id="KW-0012">Acyltransferase</keyword>
<evidence type="ECO:0000256" key="4">
    <source>
        <dbReference type="ARBA" id="ARBA00023098"/>
    </source>
</evidence>
<gene>
    <name evidence="11" type="ORF">NA8A_01710</name>
</gene>
<dbReference type="EC" id="2.3.2.30" evidence="7"/>
<dbReference type="eggNOG" id="COG3176">
    <property type="taxonomic scope" value="Bacteria"/>
</dbReference>
<dbReference type="OrthoDB" id="9787072at2"/>
<dbReference type="Gene3D" id="3.40.630.30">
    <property type="match status" value="1"/>
</dbReference>
<reference evidence="11 12" key="1">
    <citation type="journal article" date="2012" name="J. Bacteriol.">
        <title>Genome Sequence of Nitratireductor indicus Type Strain C115.</title>
        <authorList>
            <person name="Lai Q."/>
            <person name="Li G."/>
            <person name="Yu Z."/>
            <person name="Shao Z."/>
        </authorList>
    </citation>
    <scope>NUCLEOTIDE SEQUENCE [LARGE SCALE GENOMIC DNA]</scope>
    <source>
        <strain evidence="11 12">C115</strain>
    </source>
</reference>
<dbReference type="Proteomes" id="UP000007374">
    <property type="component" value="Unassembled WGS sequence"/>
</dbReference>
<evidence type="ECO:0000313" key="11">
    <source>
        <dbReference type="EMBL" id="EKF44418.1"/>
    </source>
</evidence>
<evidence type="ECO:0000256" key="8">
    <source>
        <dbReference type="ARBA" id="ARBA00039866"/>
    </source>
</evidence>
<dbReference type="RefSeq" id="WP_009755665.1">
    <property type="nucleotide sequence ID" value="NZ_AMSI01000001.1"/>
</dbReference>
<dbReference type="EMBL" id="AMSI01000001">
    <property type="protein sequence ID" value="EKF44418.1"/>
    <property type="molecule type" value="Genomic_DNA"/>
</dbReference>
<keyword evidence="3 11" id="KW-0808">Transferase</keyword>